<dbReference type="OrthoDB" id="6161575at2759"/>
<dbReference type="EMBL" id="AMQN01010771">
    <property type="status" value="NOT_ANNOTATED_CDS"/>
    <property type="molecule type" value="Genomic_DNA"/>
</dbReference>
<dbReference type="InterPro" id="IPR051093">
    <property type="entry name" value="Neuroligin/BSAL"/>
</dbReference>
<dbReference type="InterPro" id="IPR029058">
    <property type="entry name" value="AB_hydrolase_fold"/>
</dbReference>
<sequence>MDRGEFNKDVDLIAGFTQVEGHMLLNIVFPAANNPEMNMTEFKEIVSMALPAFTSRNDKTEEIVEAATHVYVKNTDDDHNLPYILAKMCGDALITHTTYMTAMKFAALSAQRTFLYDFHLRPFFSTKPKFITADHGDDLFFTFGLTKLADALGIPCAIGQEKTEYIRQEDMVIQLWTSFAKTGIPSADGAPTWLELEEGGAFMKIAQHPELLHNYEEEQMKFWLETVPAIYAAEKRDEL</sequence>
<comment type="similarity">
    <text evidence="1">Belongs to the type-B carboxylesterase/lipase family.</text>
</comment>
<dbReference type="EnsemblMetazoa" id="CapteT223593">
    <property type="protein sequence ID" value="CapteP223593"/>
    <property type="gene ID" value="CapteG223593"/>
</dbReference>
<reference evidence="3 5" key="2">
    <citation type="journal article" date="2013" name="Nature">
        <title>Insights into bilaterian evolution from three spiralian genomes.</title>
        <authorList>
            <person name="Simakov O."/>
            <person name="Marletaz F."/>
            <person name="Cho S.J."/>
            <person name="Edsinger-Gonzales E."/>
            <person name="Havlak P."/>
            <person name="Hellsten U."/>
            <person name="Kuo D.H."/>
            <person name="Larsson T."/>
            <person name="Lv J."/>
            <person name="Arendt D."/>
            <person name="Savage R."/>
            <person name="Osoegawa K."/>
            <person name="de Jong P."/>
            <person name="Grimwood J."/>
            <person name="Chapman J.A."/>
            <person name="Shapiro H."/>
            <person name="Aerts A."/>
            <person name="Otillar R.P."/>
            <person name="Terry A.Y."/>
            <person name="Boore J.L."/>
            <person name="Grigoriev I.V."/>
            <person name="Lindberg D.R."/>
            <person name="Seaver E.C."/>
            <person name="Weisblat D.A."/>
            <person name="Putnam N.H."/>
            <person name="Rokhsar D.S."/>
        </authorList>
    </citation>
    <scope>NUCLEOTIDE SEQUENCE</scope>
    <source>
        <strain evidence="3 5">I ESC-2004</strain>
    </source>
</reference>
<dbReference type="SUPFAM" id="SSF53474">
    <property type="entry name" value="alpha/beta-Hydrolases"/>
    <property type="match status" value="1"/>
</dbReference>
<dbReference type="OMA" id="MKFWANL"/>
<proteinExistence type="inferred from homology"/>
<dbReference type="InterPro" id="IPR002018">
    <property type="entry name" value="CarbesteraseB"/>
</dbReference>
<evidence type="ECO:0000313" key="3">
    <source>
        <dbReference type="EMBL" id="ELT97654.1"/>
    </source>
</evidence>
<evidence type="ECO:0000259" key="2">
    <source>
        <dbReference type="Pfam" id="PF00135"/>
    </source>
</evidence>
<evidence type="ECO:0000313" key="4">
    <source>
        <dbReference type="EnsemblMetazoa" id="CapteP223593"/>
    </source>
</evidence>
<organism evidence="3">
    <name type="scientific">Capitella teleta</name>
    <name type="common">Polychaete worm</name>
    <dbReference type="NCBI Taxonomy" id="283909"/>
    <lineage>
        <taxon>Eukaryota</taxon>
        <taxon>Metazoa</taxon>
        <taxon>Spiralia</taxon>
        <taxon>Lophotrochozoa</taxon>
        <taxon>Annelida</taxon>
        <taxon>Polychaeta</taxon>
        <taxon>Sedentaria</taxon>
        <taxon>Scolecida</taxon>
        <taxon>Capitellidae</taxon>
        <taxon>Capitella</taxon>
    </lineage>
</organism>
<evidence type="ECO:0000256" key="1">
    <source>
        <dbReference type="ARBA" id="ARBA00005964"/>
    </source>
</evidence>
<dbReference type="HOGENOM" id="CLU_006586_2_1_1"/>
<dbReference type="STRING" id="283909.R7TVA4"/>
<dbReference type="Proteomes" id="UP000014760">
    <property type="component" value="Unassembled WGS sequence"/>
</dbReference>
<dbReference type="EMBL" id="KB308499">
    <property type="protein sequence ID" value="ELT97654.1"/>
    <property type="molecule type" value="Genomic_DNA"/>
</dbReference>
<feature type="domain" description="Carboxylesterase type B" evidence="2">
    <location>
        <begin position="8"/>
        <end position="223"/>
    </location>
</feature>
<evidence type="ECO:0000313" key="5">
    <source>
        <dbReference type="Proteomes" id="UP000014760"/>
    </source>
</evidence>
<dbReference type="Gene3D" id="3.40.50.1820">
    <property type="entry name" value="alpha/beta hydrolase"/>
    <property type="match status" value="1"/>
</dbReference>
<reference evidence="5" key="1">
    <citation type="submission" date="2012-12" db="EMBL/GenBank/DDBJ databases">
        <authorList>
            <person name="Hellsten U."/>
            <person name="Grimwood J."/>
            <person name="Chapman J.A."/>
            <person name="Shapiro H."/>
            <person name="Aerts A."/>
            <person name="Otillar R.P."/>
            <person name="Terry A.Y."/>
            <person name="Boore J.L."/>
            <person name="Simakov O."/>
            <person name="Marletaz F."/>
            <person name="Cho S.-J."/>
            <person name="Edsinger-Gonzales E."/>
            <person name="Havlak P."/>
            <person name="Kuo D.-H."/>
            <person name="Larsson T."/>
            <person name="Lv J."/>
            <person name="Arendt D."/>
            <person name="Savage R."/>
            <person name="Osoegawa K."/>
            <person name="de Jong P."/>
            <person name="Lindberg D.R."/>
            <person name="Seaver E.C."/>
            <person name="Weisblat D.A."/>
            <person name="Putnam N.H."/>
            <person name="Grigoriev I.V."/>
            <person name="Rokhsar D.S."/>
        </authorList>
    </citation>
    <scope>NUCLEOTIDE SEQUENCE</scope>
    <source>
        <strain evidence="5">I ESC-2004</strain>
    </source>
</reference>
<gene>
    <name evidence="3" type="ORF">CAPTEDRAFT_223593</name>
</gene>
<reference evidence="4" key="3">
    <citation type="submission" date="2015-06" db="UniProtKB">
        <authorList>
            <consortium name="EnsemblMetazoa"/>
        </authorList>
    </citation>
    <scope>IDENTIFICATION</scope>
</reference>
<protein>
    <recommendedName>
        <fullName evidence="2">Carboxylesterase type B domain-containing protein</fullName>
    </recommendedName>
</protein>
<accession>R7TVA4</accession>
<name>R7TVA4_CAPTE</name>
<dbReference type="Pfam" id="PF00135">
    <property type="entry name" value="COesterase"/>
    <property type="match status" value="1"/>
</dbReference>
<dbReference type="PANTHER" id="PTHR43903">
    <property type="entry name" value="NEUROLIGIN"/>
    <property type="match status" value="1"/>
</dbReference>
<dbReference type="AlphaFoldDB" id="R7TVA4"/>
<keyword evidence="5" id="KW-1185">Reference proteome</keyword>